<protein>
    <submittedName>
        <fullName evidence="2">Uncharacterized protein</fullName>
    </submittedName>
</protein>
<proteinExistence type="predicted"/>
<name>A0AAW0HEU8_MYOGA</name>
<comment type="caution">
    <text evidence="2">The sequence shown here is derived from an EMBL/GenBank/DDBJ whole genome shotgun (WGS) entry which is preliminary data.</text>
</comment>
<dbReference type="Proteomes" id="UP001488838">
    <property type="component" value="Unassembled WGS sequence"/>
</dbReference>
<keyword evidence="3" id="KW-1185">Reference proteome</keyword>
<accession>A0AAW0HEU8</accession>
<reference evidence="2 3" key="1">
    <citation type="journal article" date="2023" name="bioRxiv">
        <title>Conserved and derived expression patterns and positive selection on dental genes reveal complex evolutionary context of ever-growing rodent molars.</title>
        <authorList>
            <person name="Calamari Z.T."/>
            <person name="Song A."/>
            <person name="Cohen E."/>
            <person name="Akter M."/>
            <person name="Roy R.D."/>
            <person name="Hallikas O."/>
            <person name="Christensen M.M."/>
            <person name="Li P."/>
            <person name="Marangoni P."/>
            <person name="Jernvall J."/>
            <person name="Klein O.D."/>
        </authorList>
    </citation>
    <scope>NUCLEOTIDE SEQUENCE [LARGE SCALE GENOMIC DNA]</scope>
    <source>
        <strain evidence="2">V071</strain>
    </source>
</reference>
<evidence type="ECO:0000256" key="1">
    <source>
        <dbReference type="SAM" id="MobiDB-lite"/>
    </source>
</evidence>
<gene>
    <name evidence="2" type="ORF">U0070_006272</name>
</gene>
<evidence type="ECO:0000313" key="2">
    <source>
        <dbReference type="EMBL" id="KAK7801289.1"/>
    </source>
</evidence>
<evidence type="ECO:0000313" key="3">
    <source>
        <dbReference type="Proteomes" id="UP001488838"/>
    </source>
</evidence>
<dbReference type="EMBL" id="JBBHLL010000513">
    <property type="protein sequence ID" value="KAK7801289.1"/>
    <property type="molecule type" value="Genomic_DNA"/>
</dbReference>
<organism evidence="2 3">
    <name type="scientific">Myodes glareolus</name>
    <name type="common">Bank vole</name>
    <name type="synonym">Clethrionomys glareolus</name>
    <dbReference type="NCBI Taxonomy" id="447135"/>
    <lineage>
        <taxon>Eukaryota</taxon>
        <taxon>Metazoa</taxon>
        <taxon>Chordata</taxon>
        <taxon>Craniata</taxon>
        <taxon>Vertebrata</taxon>
        <taxon>Euteleostomi</taxon>
        <taxon>Mammalia</taxon>
        <taxon>Eutheria</taxon>
        <taxon>Euarchontoglires</taxon>
        <taxon>Glires</taxon>
        <taxon>Rodentia</taxon>
        <taxon>Myomorpha</taxon>
        <taxon>Muroidea</taxon>
        <taxon>Cricetidae</taxon>
        <taxon>Arvicolinae</taxon>
        <taxon>Myodes</taxon>
    </lineage>
</organism>
<feature type="region of interest" description="Disordered" evidence="1">
    <location>
        <begin position="1"/>
        <end position="69"/>
    </location>
</feature>
<dbReference type="AlphaFoldDB" id="A0AAW0HEU8"/>
<sequence length="69" mass="7511">MGRDFRHSTRGQQGARAAELRFVEGASSARVAERRPGSQPGDAVARAPERNGRRASARPVKGREPRGEE</sequence>